<dbReference type="GO" id="GO:0015036">
    <property type="term" value="F:disulfide oxidoreductase activity"/>
    <property type="evidence" value="ECO:0007669"/>
    <property type="project" value="UniProtKB-ARBA"/>
</dbReference>
<dbReference type="Pfam" id="PF00578">
    <property type="entry name" value="AhpC-TSA"/>
    <property type="match status" value="1"/>
</dbReference>
<keyword evidence="1" id="KW-0676">Redox-active center</keyword>
<dbReference type="PROSITE" id="PS51352">
    <property type="entry name" value="THIOREDOXIN_2"/>
    <property type="match status" value="1"/>
</dbReference>
<keyword evidence="4" id="KW-1185">Reference proteome</keyword>
<gene>
    <name evidence="3" type="ORF">CWS72_26660</name>
</gene>
<feature type="domain" description="Thioredoxin" evidence="2">
    <location>
        <begin position="23"/>
        <end position="160"/>
    </location>
</feature>
<dbReference type="CDD" id="cd02966">
    <property type="entry name" value="TlpA_like_family"/>
    <property type="match status" value="1"/>
</dbReference>
<dbReference type="OrthoDB" id="9799347at2"/>
<evidence type="ECO:0000256" key="1">
    <source>
        <dbReference type="ARBA" id="ARBA00023284"/>
    </source>
</evidence>
<dbReference type="SUPFAM" id="SSF52833">
    <property type="entry name" value="Thioredoxin-like"/>
    <property type="match status" value="1"/>
</dbReference>
<dbReference type="AlphaFoldDB" id="A0A2N3PM37"/>
<evidence type="ECO:0000313" key="4">
    <source>
        <dbReference type="Proteomes" id="UP000233293"/>
    </source>
</evidence>
<dbReference type="Proteomes" id="UP000233293">
    <property type="component" value="Unassembled WGS sequence"/>
</dbReference>
<name>A0A2N3PM37_9PROT</name>
<dbReference type="PANTHER" id="PTHR42852">
    <property type="entry name" value="THIOL:DISULFIDE INTERCHANGE PROTEIN DSBE"/>
    <property type="match status" value="1"/>
</dbReference>
<protein>
    <submittedName>
        <fullName evidence="3">TlpA family protein disulfide reductase</fullName>
    </submittedName>
</protein>
<evidence type="ECO:0000313" key="3">
    <source>
        <dbReference type="EMBL" id="PKU21452.1"/>
    </source>
</evidence>
<dbReference type="InterPro" id="IPR000866">
    <property type="entry name" value="AhpC/TSA"/>
</dbReference>
<dbReference type="InterPro" id="IPR050553">
    <property type="entry name" value="Thioredoxin_ResA/DsbE_sf"/>
</dbReference>
<dbReference type="Gene3D" id="3.40.30.10">
    <property type="entry name" value="Glutaredoxin"/>
    <property type="match status" value="1"/>
</dbReference>
<dbReference type="EMBL" id="PIUM01000059">
    <property type="protein sequence ID" value="PKU21452.1"/>
    <property type="molecule type" value="Genomic_DNA"/>
</dbReference>
<reference evidence="4" key="1">
    <citation type="submission" date="2017-12" db="EMBL/GenBank/DDBJ databases">
        <title>Draft genome sequence of Telmatospirillum siberiense 26-4b1T, an acidotolerant peatland alphaproteobacterium potentially involved in sulfur cycling.</title>
        <authorList>
            <person name="Hausmann B."/>
            <person name="Pjevac P."/>
            <person name="Schreck K."/>
            <person name="Herbold C.W."/>
            <person name="Daims H."/>
            <person name="Wagner M."/>
            <person name="Pester M."/>
            <person name="Loy A."/>
        </authorList>
    </citation>
    <scope>NUCLEOTIDE SEQUENCE [LARGE SCALE GENOMIC DNA]</scope>
    <source>
        <strain evidence="4">26-4b1</strain>
    </source>
</reference>
<dbReference type="InterPro" id="IPR013766">
    <property type="entry name" value="Thioredoxin_domain"/>
</dbReference>
<dbReference type="InterPro" id="IPR036249">
    <property type="entry name" value="Thioredoxin-like_sf"/>
</dbReference>
<evidence type="ECO:0000259" key="2">
    <source>
        <dbReference type="PROSITE" id="PS51352"/>
    </source>
</evidence>
<sequence>MGAIAIAAILGLTGCNEPRAASASGGTPAPELVATTLDGRVIRLADLRGKVVLLDFWLGGCGPCLAEMPDLDAFYRSERDKGLEILAINMGQSEDAVAKAARQMTVSFPVLADPLKITIARYKVEAAPTFFIIDAKGNLVERIDGPLDKKLLAEKIASRQ</sequence>
<dbReference type="PROSITE" id="PS00194">
    <property type="entry name" value="THIOREDOXIN_1"/>
    <property type="match status" value="1"/>
</dbReference>
<dbReference type="PANTHER" id="PTHR42852:SF13">
    <property type="entry name" value="PROTEIN DIPZ"/>
    <property type="match status" value="1"/>
</dbReference>
<dbReference type="InterPro" id="IPR017937">
    <property type="entry name" value="Thioredoxin_CS"/>
</dbReference>
<organism evidence="3 4">
    <name type="scientific">Telmatospirillum siberiense</name>
    <dbReference type="NCBI Taxonomy" id="382514"/>
    <lineage>
        <taxon>Bacteria</taxon>
        <taxon>Pseudomonadati</taxon>
        <taxon>Pseudomonadota</taxon>
        <taxon>Alphaproteobacteria</taxon>
        <taxon>Rhodospirillales</taxon>
        <taxon>Rhodospirillaceae</taxon>
        <taxon>Telmatospirillum</taxon>
    </lineage>
</organism>
<accession>A0A2N3PM37</accession>
<dbReference type="GO" id="GO:0016209">
    <property type="term" value="F:antioxidant activity"/>
    <property type="evidence" value="ECO:0007669"/>
    <property type="project" value="InterPro"/>
</dbReference>
<comment type="caution">
    <text evidence="3">The sequence shown here is derived from an EMBL/GenBank/DDBJ whole genome shotgun (WGS) entry which is preliminary data.</text>
</comment>
<proteinExistence type="predicted"/>